<organism evidence="3 4">
    <name type="scientific">Rubricoccus marinus</name>
    <dbReference type="NCBI Taxonomy" id="716817"/>
    <lineage>
        <taxon>Bacteria</taxon>
        <taxon>Pseudomonadati</taxon>
        <taxon>Rhodothermota</taxon>
        <taxon>Rhodothermia</taxon>
        <taxon>Rhodothermales</taxon>
        <taxon>Rubricoccaceae</taxon>
        <taxon>Rubricoccus</taxon>
    </lineage>
</organism>
<dbReference type="SUPFAM" id="SSF51703">
    <property type="entry name" value="Cobalamin (vitamin B12)-dependent enzymes"/>
    <property type="match status" value="1"/>
</dbReference>
<dbReference type="GO" id="GO:0031419">
    <property type="term" value="F:cobalamin binding"/>
    <property type="evidence" value="ECO:0007669"/>
    <property type="project" value="InterPro"/>
</dbReference>
<keyword evidence="1" id="KW-0413">Isomerase</keyword>
<sequence>MTPDAPTTSSGLDLPAVATAEDLPADLDARLGAPGEYPFTRGVYPEMYRQRLWTMRQYAGFSTAEASNERYHALLGAGARGLSVAFDLPTQIGYDADDPMAEGEVGKVGVSICSLDDMRRLFSGIPLGDVTTSMTINATAPILLALYVAVAKEQGADLSRLGGTIQNDILKEYAARGTYIFPPRPSMRFITDVFAWCGQELPRWNTISISGYHIREAGATAAQELAFTLADGIAYVQAALDAGLDVDAFGKRLSFFFNAHNDFLEEVAKFRAARKMWAQIMRERFGATDPKAQMLRFHTQTGGSTLTAQQPLANVARVTIQALAAVLGGTQSLHTNGYDEALALPTEEAATLALRTQQVIGFESGVTETVDPLAGSFVVEKLTADLEAEATRLIEQVDEMGGAVAAIEEGFYQDAIAQSAYRQQLDIESGEAVVVGVNKFQSDETTTFETMTVPDSIRETQIERLRELRASRDPGLWRDAMDAITAAARSDENLMPRVLTAVEAGATVGEISNALREVWGEFAG</sequence>
<feature type="domain" description="Methylmalonyl-CoA mutase alpha/beta chain catalytic" evidence="2">
    <location>
        <begin position="8"/>
        <end position="521"/>
    </location>
</feature>
<proteinExistence type="predicted"/>
<dbReference type="EMBL" id="MQWB01000001">
    <property type="protein sequence ID" value="OZC03355.1"/>
    <property type="molecule type" value="Genomic_DNA"/>
</dbReference>
<comment type="caution">
    <text evidence="3">The sequence shown here is derived from an EMBL/GenBank/DDBJ whole genome shotgun (WGS) entry which is preliminary data.</text>
</comment>
<dbReference type="Proteomes" id="UP000216446">
    <property type="component" value="Unassembled WGS sequence"/>
</dbReference>
<keyword evidence="4" id="KW-1185">Reference proteome</keyword>
<reference evidence="3 4" key="1">
    <citation type="submission" date="2016-11" db="EMBL/GenBank/DDBJ databases">
        <title>Study of marine rhodopsin-containing bacteria.</title>
        <authorList>
            <person name="Yoshizawa S."/>
            <person name="Kumagai Y."/>
            <person name="Kogure K."/>
        </authorList>
    </citation>
    <scope>NUCLEOTIDE SEQUENCE [LARGE SCALE GENOMIC DNA]</scope>
    <source>
        <strain evidence="3 4">SG-29</strain>
    </source>
</reference>
<evidence type="ECO:0000313" key="4">
    <source>
        <dbReference type="Proteomes" id="UP000216446"/>
    </source>
</evidence>
<dbReference type="Pfam" id="PF01642">
    <property type="entry name" value="MM_CoA_mutase"/>
    <property type="match status" value="1"/>
</dbReference>
<dbReference type="GO" id="GO:0004494">
    <property type="term" value="F:methylmalonyl-CoA mutase activity"/>
    <property type="evidence" value="ECO:0007669"/>
    <property type="project" value="InterPro"/>
</dbReference>
<protein>
    <submittedName>
        <fullName evidence="3">Methylmalonyl-CoA mutase</fullName>
    </submittedName>
</protein>
<evidence type="ECO:0000256" key="1">
    <source>
        <dbReference type="ARBA" id="ARBA00023235"/>
    </source>
</evidence>
<dbReference type="RefSeq" id="WP_094548621.1">
    <property type="nucleotide sequence ID" value="NZ_MQWB01000001.1"/>
</dbReference>
<dbReference type="InterPro" id="IPR016176">
    <property type="entry name" value="Cbl-dep_enz_cat"/>
</dbReference>
<name>A0A259U001_9BACT</name>
<dbReference type="PANTHER" id="PTHR48101">
    <property type="entry name" value="METHYLMALONYL-COA MUTASE, MITOCHONDRIAL-RELATED"/>
    <property type="match status" value="1"/>
</dbReference>
<dbReference type="FunCoup" id="A0A259U001">
    <property type="interactions" value="389"/>
</dbReference>
<dbReference type="InterPro" id="IPR006098">
    <property type="entry name" value="MMCoA_mutase_a_cat"/>
</dbReference>
<dbReference type="InterPro" id="IPR006099">
    <property type="entry name" value="MeMalonylCoA_mutase_a/b_cat"/>
</dbReference>
<evidence type="ECO:0000259" key="2">
    <source>
        <dbReference type="Pfam" id="PF01642"/>
    </source>
</evidence>
<dbReference type="Gene3D" id="3.20.20.240">
    <property type="entry name" value="Methylmalonyl-CoA mutase"/>
    <property type="match status" value="1"/>
</dbReference>
<dbReference type="OrthoDB" id="9762378at2"/>
<gene>
    <name evidence="3" type="ORF">BSZ36_10400</name>
</gene>
<dbReference type="NCBIfam" id="TIGR00641">
    <property type="entry name" value="acid_CoA_mut_N"/>
    <property type="match status" value="1"/>
</dbReference>
<evidence type="ECO:0000313" key="3">
    <source>
        <dbReference type="EMBL" id="OZC03355.1"/>
    </source>
</evidence>
<dbReference type="PANTHER" id="PTHR48101:SF1">
    <property type="entry name" value="METHYLMALONYL-COA MUTASE, LARGE SUBUNIT"/>
    <property type="match status" value="1"/>
</dbReference>
<dbReference type="AlphaFoldDB" id="A0A259U001"/>
<dbReference type="InParanoid" id="A0A259U001"/>
<accession>A0A259U001</accession>